<evidence type="ECO:0000313" key="6">
    <source>
        <dbReference type="EMBL" id="RXZ51553.1"/>
    </source>
</evidence>
<evidence type="ECO:0000256" key="1">
    <source>
        <dbReference type="ARBA" id="ARBA00004906"/>
    </source>
</evidence>
<proteinExistence type="predicted"/>
<gene>
    <name evidence="6" type="ORF">ESO86_02030</name>
</gene>
<dbReference type="InterPro" id="IPR051550">
    <property type="entry name" value="SCF-Subunits/Alg-Epimerases"/>
</dbReference>
<dbReference type="Pfam" id="PF13229">
    <property type="entry name" value="Beta_helix"/>
    <property type="match status" value="1"/>
</dbReference>
<evidence type="ECO:0000259" key="5">
    <source>
        <dbReference type="Pfam" id="PF13229"/>
    </source>
</evidence>
<dbReference type="NCBIfam" id="TIGR03804">
    <property type="entry name" value="para_beta_helix"/>
    <property type="match status" value="1"/>
</dbReference>
<dbReference type="RefSeq" id="WP_129233231.1">
    <property type="nucleotide sequence ID" value="NZ_SDPL01000015.1"/>
</dbReference>
<dbReference type="PANTHER" id="PTHR22990">
    <property type="entry name" value="F-BOX ONLY PROTEIN"/>
    <property type="match status" value="1"/>
</dbReference>
<comment type="pathway">
    <text evidence="1">Protein modification; protein ubiquitination.</text>
</comment>
<dbReference type="Proteomes" id="UP000292881">
    <property type="component" value="Unassembled WGS sequence"/>
</dbReference>
<keyword evidence="2" id="KW-0677">Repeat</keyword>
<reference evidence="6 7" key="1">
    <citation type="submission" date="2019-01" db="EMBL/GenBank/DDBJ databases">
        <authorList>
            <person name="Li J."/>
        </authorList>
    </citation>
    <scope>NUCLEOTIDE SEQUENCE [LARGE SCALE GENOMIC DNA]</scope>
    <source>
        <strain evidence="6 7">CGMCC 4.7180</strain>
    </source>
</reference>
<organism evidence="6 7">
    <name type="scientific">Agromyces binzhouensis</name>
    <dbReference type="NCBI Taxonomy" id="1817495"/>
    <lineage>
        <taxon>Bacteria</taxon>
        <taxon>Bacillati</taxon>
        <taxon>Actinomycetota</taxon>
        <taxon>Actinomycetes</taxon>
        <taxon>Micrococcales</taxon>
        <taxon>Microbacteriaceae</taxon>
        <taxon>Agromyces</taxon>
    </lineage>
</organism>
<feature type="signal peptide" evidence="4">
    <location>
        <begin position="1"/>
        <end position="31"/>
    </location>
</feature>
<comment type="caution">
    <text evidence="6">The sequence shown here is derived from an EMBL/GenBank/DDBJ whole genome shotgun (WGS) entry which is preliminary data.</text>
</comment>
<dbReference type="PROSITE" id="PS51318">
    <property type="entry name" value="TAT"/>
    <property type="match status" value="1"/>
</dbReference>
<name>A0A4V1QTD9_9MICO</name>
<feature type="domain" description="Right handed beta helix" evidence="5">
    <location>
        <begin position="89"/>
        <end position="217"/>
    </location>
</feature>
<dbReference type="OrthoDB" id="5145222at2"/>
<dbReference type="AlphaFoldDB" id="A0A4V1QTD9"/>
<dbReference type="InterPro" id="IPR006311">
    <property type="entry name" value="TAT_signal"/>
</dbReference>
<keyword evidence="4" id="KW-0732">Signal</keyword>
<dbReference type="InterPro" id="IPR012334">
    <property type="entry name" value="Pectin_lyas_fold"/>
</dbReference>
<evidence type="ECO:0000256" key="2">
    <source>
        <dbReference type="ARBA" id="ARBA00022737"/>
    </source>
</evidence>
<dbReference type="Gene3D" id="2.160.20.10">
    <property type="entry name" value="Single-stranded right-handed beta-helix, Pectin lyase-like"/>
    <property type="match status" value="1"/>
</dbReference>
<protein>
    <recommendedName>
        <fullName evidence="5">Right handed beta helix domain-containing protein</fullName>
    </recommendedName>
</protein>
<dbReference type="EMBL" id="SDPL01000015">
    <property type="protein sequence ID" value="RXZ51553.1"/>
    <property type="molecule type" value="Genomic_DNA"/>
</dbReference>
<evidence type="ECO:0000313" key="7">
    <source>
        <dbReference type="Proteomes" id="UP000292881"/>
    </source>
</evidence>
<accession>A0A4V1QTD9</accession>
<dbReference type="InterPro" id="IPR022441">
    <property type="entry name" value="Para_beta_helix_rpt-2"/>
</dbReference>
<dbReference type="SUPFAM" id="SSF51126">
    <property type="entry name" value="Pectin lyase-like"/>
    <property type="match status" value="1"/>
</dbReference>
<evidence type="ECO:0000256" key="3">
    <source>
        <dbReference type="ARBA" id="ARBA00022786"/>
    </source>
</evidence>
<dbReference type="PANTHER" id="PTHR22990:SF15">
    <property type="entry name" value="F-BOX ONLY PROTEIN 10"/>
    <property type="match status" value="1"/>
</dbReference>
<sequence length="300" mass="29413">MSILTRRAAAAASALALAATAALVGSAPASALDGPECGDVIMVDTVLTADLVCDDSSDGLVIGADGVTLDLGGHAISGPGAYATPWAAVRTAGRTGVTVTHGTVTGFQAGVVLDQSWGATVSKLNVVANDQGVNLAGGGQHLVAKNTVSANGRDGVRLGLSTGNIVTQNTVDGNTWGISVADGSQDNAVSRNVVTGSSQHGLAAFGWATGTSFTQNRVSASWSDGIVVRNETSGTTLSQNASWANGGAGLLVANSLVVKNTAVDNAGQGIVAVASTDGGGNKAAGNLTEPQCSGVTCTAP</sequence>
<dbReference type="InterPro" id="IPR011050">
    <property type="entry name" value="Pectin_lyase_fold/virulence"/>
</dbReference>
<feature type="chain" id="PRO_5020447229" description="Right handed beta helix domain-containing protein" evidence="4">
    <location>
        <begin position="32"/>
        <end position="300"/>
    </location>
</feature>
<keyword evidence="3" id="KW-0833">Ubl conjugation pathway</keyword>
<keyword evidence="7" id="KW-1185">Reference proteome</keyword>
<evidence type="ECO:0000256" key="4">
    <source>
        <dbReference type="SAM" id="SignalP"/>
    </source>
</evidence>
<dbReference type="SMART" id="SM00710">
    <property type="entry name" value="PbH1"/>
    <property type="match status" value="7"/>
</dbReference>
<dbReference type="InterPro" id="IPR039448">
    <property type="entry name" value="Beta_helix"/>
</dbReference>
<dbReference type="InterPro" id="IPR006626">
    <property type="entry name" value="PbH1"/>
</dbReference>